<feature type="region of interest" description="Disordered" evidence="1">
    <location>
        <begin position="627"/>
        <end position="675"/>
    </location>
</feature>
<feature type="region of interest" description="Disordered" evidence="1">
    <location>
        <begin position="922"/>
        <end position="961"/>
    </location>
</feature>
<feature type="compositionally biased region" description="Basic and acidic residues" evidence="1">
    <location>
        <begin position="879"/>
        <end position="894"/>
    </location>
</feature>
<feature type="region of interest" description="Disordered" evidence="1">
    <location>
        <begin position="1131"/>
        <end position="1201"/>
    </location>
</feature>
<feature type="compositionally biased region" description="Polar residues" evidence="1">
    <location>
        <begin position="180"/>
        <end position="191"/>
    </location>
</feature>
<feature type="region of interest" description="Disordered" evidence="1">
    <location>
        <begin position="491"/>
        <end position="537"/>
    </location>
</feature>
<feature type="compositionally biased region" description="Low complexity" evidence="1">
    <location>
        <begin position="496"/>
        <end position="510"/>
    </location>
</feature>
<feature type="compositionally biased region" description="Low complexity" evidence="1">
    <location>
        <begin position="200"/>
        <end position="209"/>
    </location>
</feature>
<feature type="compositionally biased region" description="Low complexity" evidence="1">
    <location>
        <begin position="809"/>
        <end position="821"/>
    </location>
</feature>
<feature type="region of interest" description="Disordered" evidence="1">
    <location>
        <begin position="121"/>
        <end position="399"/>
    </location>
</feature>
<name>A0A067PPA2_9AGAM</name>
<gene>
    <name evidence="2" type="ORF">JAAARDRAFT_40502</name>
</gene>
<protein>
    <submittedName>
        <fullName evidence="2">Uncharacterized protein</fullName>
    </submittedName>
</protein>
<feature type="compositionally biased region" description="Polar residues" evidence="1">
    <location>
        <begin position="1192"/>
        <end position="1201"/>
    </location>
</feature>
<feature type="region of interest" description="Disordered" evidence="1">
    <location>
        <begin position="440"/>
        <end position="473"/>
    </location>
</feature>
<feature type="region of interest" description="Disordered" evidence="1">
    <location>
        <begin position="799"/>
        <end position="837"/>
    </location>
</feature>
<feature type="compositionally biased region" description="Low complexity" evidence="1">
    <location>
        <begin position="1223"/>
        <end position="1244"/>
    </location>
</feature>
<feature type="compositionally biased region" description="Basic and acidic residues" evidence="1">
    <location>
        <begin position="1247"/>
        <end position="1267"/>
    </location>
</feature>
<dbReference type="InParanoid" id="A0A067PPA2"/>
<feature type="compositionally biased region" description="Basic and acidic residues" evidence="1">
    <location>
        <begin position="1179"/>
        <end position="1191"/>
    </location>
</feature>
<dbReference type="STRING" id="933084.A0A067PPA2"/>
<feature type="compositionally biased region" description="Low complexity" evidence="1">
    <location>
        <begin position="447"/>
        <end position="467"/>
    </location>
</feature>
<feature type="compositionally biased region" description="Pro residues" evidence="1">
    <location>
        <begin position="526"/>
        <end position="535"/>
    </location>
</feature>
<feature type="compositionally biased region" description="Pro residues" evidence="1">
    <location>
        <begin position="358"/>
        <end position="374"/>
    </location>
</feature>
<feature type="compositionally biased region" description="Basic and acidic residues" evidence="1">
    <location>
        <begin position="50"/>
        <end position="64"/>
    </location>
</feature>
<dbReference type="HOGENOM" id="CLU_258778_0_0_1"/>
<feature type="region of interest" description="Disordered" evidence="1">
    <location>
        <begin position="1215"/>
        <end position="1287"/>
    </location>
</feature>
<dbReference type="EMBL" id="KL197742">
    <property type="protein sequence ID" value="KDQ52156.1"/>
    <property type="molecule type" value="Genomic_DNA"/>
</dbReference>
<proteinExistence type="predicted"/>
<feature type="compositionally biased region" description="Basic and acidic residues" evidence="1">
    <location>
        <begin position="287"/>
        <end position="299"/>
    </location>
</feature>
<reference evidence="3" key="1">
    <citation type="journal article" date="2014" name="Proc. Natl. Acad. Sci. U.S.A.">
        <title>Extensive sampling of basidiomycete genomes demonstrates inadequacy of the white-rot/brown-rot paradigm for wood decay fungi.</title>
        <authorList>
            <person name="Riley R."/>
            <person name="Salamov A.A."/>
            <person name="Brown D.W."/>
            <person name="Nagy L.G."/>
            <person name="Floudas D."/>
            <person name="Held B.W."/>
            <person name="Levasseur A."/>
            <person name="Lombard V."/>
            <person name="Morin E."/>
            <person name="Otillar R."/>
            <person name="Lindquist E.A."/>
            <person name="Sun H."/>
            <person name="LaButti K.M."/>
            <person name="Schmutz J."/>
            <person name="Jabbour D."/>
            <person name="Luo H."/>
            <person name="Baker S.E."/>
            <person name="Pisabarro A.G."/>
            <person name="Walton J.D."/>
            <person name="Blanchette R.A."/>
            <person name="Henrissat B."/>
            <person name="Martin F."/>
            <person name="Cullen D."/>
            <person name="Hibbett D.S."/>
            <person name="Grigoriev I.V."/>
        </authorList>
    </citation>
    <scope>NUCLEOTIDE SEQUENCE [LARGE SCALE GENOMIC DNA]</scope>
    <source>
        <strain evidence="3">MUCL 33604</strain>
    </source>
</reference>
<feature type="compositionally biased region" description="Basic and acidic residues" evidence="1">
    <location>
        <begin position="1142"/>
        <end position="1166"/>
    </location>
</feature>
<dbReference type="Proteomes" id="UP000027265">
    <property type="component" value="Unassembled WGS sequence"/>
</dbReference>
<feature type="region of interest" description="Disordered" evidence="1">
    <location>
        <begin position="879"/>
        <end position="905"/>
    </location>
</feature>
<feature type="compositionally biased region" description="Polar residues" evidence="1">
    <location>
        <begin position="1492"/>
        <end position="1501"/>
    </location>
</feature>
<feature type="region of interest" description="Disordered" evidence="1">
    <location>
        <begin position="700"/>
        <end position="746"/>
    </location>
</feature>
<sequence length="1573" mass="169876">MSTTKTHPATPVSRFSRFGLPFGHKAQNLQNPNGRDTDVDYIPYNGPYERPPEVHTKPKDRDSWGDPLDGQNGEDDVLMSDQELFQRYGGDDKKYGSVGEDVVEIGRGRLGVGRNRALSGASEMTVSSGILDPSRKSLGATSARSLARPATRVSTRPFPVPSFVTLDAAGGVGEVPMPSQRGQRLGPSTVSTKDERSSRRGSFASFFTFGQGSKRFSAAISGPSRAGEEPHRQLRQSSSTDRLQPRRKASVKQRDRANTVASRTGEDDYFNSYYSTLLPTPPATVSERSRAPTRPRVDTDNLLPSTSQLSKRKPKKPSNSPTNTAHPPPDHSPQSLRHPYAYSSADEDVLQPHKGPRSAPPVGPSPLPYSPPQRQPRSRFKFGNLTPPTIRLTAPNNPSTLGIISIGHGKDEGLDVPAHLRPSPRASILQASISTPNLRSVARGENQQQLQQPQQQSRSTPRRAPSPLKGKERWLSAETWCDALLFPRPRFKIKQPSPDGGSPSDASDTGVGTTSKLWGKRIVSPPGSPVWPSPPAQKTSFEVGTVVGSGGGVGVGSPIQQEEMVSRFSEDGPGPSSSAPRRIVHKSRSAADLITNSVARWSPPLSSQSGDSWVHVKSDDADFGVGVGGGSAVGHGQNTVNGRDGAAGGNRDNFVKSKPPRPPRPKSFAQDDLALPSPVPSLARVLEDGELLNRERQAWQSQAKQSFQNKRTRSLSRTRAKAVASSQHHQQQRARKDALGGDAAATGGKMSEKLDFLAARTFLGSQGMPPKVHVVTSAPTSDHTMSCTGIGTFTTSFTQTHTHTHSHSHTNSQSLTLSQSTSHRRGHSRNESWGQSAIKAAKSTAVTAVALCGLHDSPSPIEEKLQEVHDPLNRGRILHGEDHGRATQERHKDSGGILEFSPPSISGRALSPASAALAMMTRSAPSPGGLQGVSPTPSGRTGEGVGIAISSPPPSEGHQHDFELPIRITHPYATSTSQQTPSEYIRPAPIKSAYAGPHPISPPQILVSGHKVNISDVSIRHRLPPQVTLQHPYHYALSEVPDSPIQLTRQGSGSSSTRIFAQVPSGYVREVVTDEILYSPVVNEAIIVSEPEDYPAPLFVQASRSRSGSDAIGMGDVLSYSLGRDSGLGTSEGHGYVPFQSTDDRGEIGRHPFSRDEGMQTDDRLSPSRFRRKPALSDVLERPSFYHDHTQSSDPVSNHTFASSPLEIIDSPTMHEHAAATEDPSSSSQDLVSQQSSPQLSPQPIRNTEDLERFRDLFYRPSSKDASRTPSSEHMQKSPSTRAPSENFSVDLARSHRRGESGFLSLTRQLSEELEALRTEMEASDAGTVEAPLSDIMWGSRYGGLRGERPQDHTSDMMPSSSQHSILSSARSLHTTTLPLRLPSERGNMSTLAPSLNIPEDVESSRASSILEGSLLDEETIKMFRLGTVEAVLTPPAVSGERPLSGHLSLIDGDSGHSLGMHPISHDPHSSHRIVSQASLGPPRSADLARSSYMTSDTGGSRMSGLSDFPAPPVLLPTPAHISTLQSYFGDTPRDHIEDPFPVDTRPRRHNPEYRTTFGGDEEIELYLPEDDS</sequence>
<evidence type="ECO:0000256" key="1">
    <source>
        <dbReference type="SAM" id="MobiDB-lite"/>
    </source>
</evidence>
<evidence type="ECO:0000313" key="3">
    <source>
        <dbReference type="Proteomes" id="UP000027265"/>
    </source>
</evidence>
<feature type="region of interest" description="Disordered" evidence="1">
    <location>
        <begin position="1467"/>
        <end position="1503"/>
    </location>
</feature>
<feature type="compositionally biased region" description="Polar residues" evidence="1">
    <location>
        <begin position="1268"/>
        <end position="1287"/>
    </location>
</feature>
<accession>A0A067PPA2</accession>
<feature type="compositionally biased region" description="Polar residues" evidence="1">
    <location>
        <begin position="700"/>
        <end position="709"/>
    </location>
</feature>
<dbReference type="OrthoDB" id="3228777at2759"/>
<feature type="compositionally biased region" description="Basic residues" evidence="1">
    <location>
        <begin position="710"/>
        <end position="720"/>
    </location>
</feature>
<keyword evidence="3" id="KW-1185">Reference proteome</keyword>
<organism evidence="2 3">
    <name type="scientific">Jaapia argillacea MUCL 33604</name>
    <dbReference type="NCBI Taxonomy" id="933084"/>
    <lineage>
        <taxon>Eukaryota</taxon>
        <taxon>Fungi</taxon>
        <taxon>Dikarya</taxon>
        <taxon>Basidiomycota</taxon>
        <taxon>Agaricomycotina</taxon>
        <taxon>Agaricomycetes</taxon>
        <taxon>Agaricomycetidae</taxon>
        <taxon>Jaapiales</taxon>
        <taxon>Jaapiaceae</taxon>
        <taxon>Jaapia</taxon>
    </lineage>
</organism>
<evidence type="ECO:0000313" key="2">
    <source>
        <dbReference type="EMBL" id="KDQ52156.1"/>
    </source>
</evidence>
<feature type="region of interest" description="Disordered" evidence="1">
    <location>
        <begin position="1"/>
        <end position="78"/>
    </location>
</feature>